<evidence type="ECO:0000313" key="2">
    <source>
        <dbReference type="EMBL" id="GBP28175.1"/>
    </source>
</evidence>
<dbReference type="EMBL" id="BGZK01000203">
    <property type="protein sequence ID" value="GBP28175.1"/>
    <property type="molecule type" value="Genomic_DNA"/>
</dbReference>
<protein>
    <submittedName>
        <fullName evidence="2">Uncharacterized protein</fullName>
    </submittedName>
</protein>
<dbReference type="AlphaFoldDB" id="A0A4C1UP24"/>
<reference evidence="2 3" key="1">
    <citation type="journal article" date="2019" name="Commun. Biol.">
        <title>The bagworm genome reveals a unique fibroin gene that provides high tensile strength.</title>
        <authorList>
            <person name="Kono N."/>
            <person name="Nakamura H."/>
            <person name="Ohtoshi R."/>
            <person name="Tomita M."/>
            <person name="Numata K."/>
            <person name="Arakawa K."/>
        </authorList>
    </citation>
    <scope>NUCLEOTIDE SEQUENCE [LARGE SCALE GENOMIC DNA]</scope>
</reference>
<name>A0A4C1UP24_EUMVA</name>
<feature type="signal peptide" evidence="1">
    <location>
        <begin position="1"/>
        <end position="20"/>
    </location>
</feature>
<dbReference type="Proteomes" id="UP000299102">
    <property type="component" value="Unassembled WGS sequence"/>
</dbReference>
<dbReference type="OrthoDB" id="1470350at2759"/>
<sequence>MLVWVLIVVAAALLAALVASRWHRDEEYEKLPGPPGYFLVANALDFLMDPDAIIAFPRPSTLPVYLEMYHRNICRSGGIAPIP</sequence>
<gene>
    <name evidence="2" type="ORF">EVAR_76270_1</name>
</gene>
<evidence type="ECO:0000256" key="1">
    <source>
        <dbReference type="SAM" id="SignalP"/>
    </source>
</evidence>
<evidence type="ECO:0000313" key="3">
    <source>
        <dbReference type="Proteomes" id="UP000299102"/>
    </source>
</evidence>
<proteinExistence type="predicted"/>
<keyword evidence="1" id="KW-0732">Signal</keyword>
<keyword evidence="3" id="KW-1185">Reference proteome</keyword>
<accession>A0A4C1UP24</accession>
<comment type="caution">
    <text evidence="2">The sequence shown here is derived from an EMBL/GenBank/DDBJ whole genome shotgun (WGS) entry which is preliminary data.</text>
</comment>
<feature type="chain" id="PRO_5020036628" evidence="1">
    <location>
        <begin position="21"/>
        <end position="83"/>
    </location>
</feature>
<organism evidence="2 3">
    <name type="scientific">Eumeta variegata</name>
    <name type="common">Bagworm moth</name>
    <name type="synonym">Eumeta japonica</name>
    <dbReference type="NCBI Taxonomy" id="151549"/>
    <lineage>
        <taxon>Eukaryota</taxon>
        <taxon>Metazoa</taxon>
        <taxon>Ecdysozoa</taxon>
        <taxon>Arthropoda</taxon>
        <taxon>Hexapoda</taxon>
        <taxon>Insecta</taxon>
        <taxon>Pterygota</taxon>
        <taxon>Neoptera</taxon>
        <taxon>Endopterygota</taxon>
        <taxon>Lepidoptera</taxon>
        <taxon>Glossata</taxon>
        <taxon>Ditrysia</taxon>
        <taxon>Tineoidea</taxon>
        <taxon>Psychidae</taxon>
        <taxon>Oiketicinae</taxon>
        <taxon>Eumeta</taxon>
    </lineage>
</organism>